<evidence type="ECO:0000256" key="1">
    <source>
        <dbReference type="SAM" id="MobiDB-lite"/>
    </source>
</evidence>
<dbReference type="Proteomes" id="UP000054092">
    <property type="component" value="Unassembled WGS sequence"/>
</dbReference>
<dbReference type="AlphaFoldDB" id="A0A101HLB0"/>
<reference evidence="3" key="1">
    <citation type="journal article" date="2015" name="MBio">
        <title>Genome-Resolved Metagenomic Analysis Reveals Roles for Candidate Phyla and Other Microbial Community Members in Biogeochemical Transformations in Oil Reservoirs.</title>
        <authorList>
            <person name="Hu P."/>
            <person name="Tom L."/>
            <person name="Singh A."/>
            <person name="Thomas B.C."/>
            <person name="Baker B.J."/>
            <person name="Piceno Y.M."/>
            <person name="Andersen G.L."/>
            <person name="Banfield J.F."/>
        </authorList>
    </citation>
    <scope>NUCLEOTIDE SEQUENCE [LARGE SCALE GENOMIC DNA]</scope>
</reference>
<name>A0A101HLB0_9BACT</name>
<comment type="caution">
    <text evidence="2">The sequence shown here is derived from an EMBL/GenBank/DDBJ whole genome shotgun (WGS) entry which is preliminary data.</text>
</comment>
<feature type="region of interest" description="Disordered" evidence="1">
    <location>
        <begin position="1"/>
        <end position="23"/>
    </location>
</feature>
<protein>
    <recommendedName>
        <fullName evidence="4">DUF1292 domain-containing protein</fullName>
    </recommendedName>
</protein>
<accession>A0A101HLB0</accession>
<dbReference type="EMBL" id="LGGP01000339">
    <property type="protein sequence ID" value="KUK78853.1"/>
    <property type="molecule type" value="Genomic_DNA"/>
</dbReference>
<sequence>MEEREELEMHDCDECTDPDCDHDHGEDAEFDRFTVTDEEGVEHHFDVIAELESDGKLYWVVEEFYEEGQDVSLAGEEDGYIVFRVEYDDDENPYLYSVEDEEFEEVNKSWAELVKEISAEDDEEE</sequence>
<dbReference type="InterPro" id="IPR009711">
    <property type="entry name" value="UPF0473"/>
</dbReference>
<proteinExistence type="predicted"/>
<gene>
    <name evidence="2" type="ORF">XD94_1615</name>
</gene>
<evidence type="ECO:0000313" key="3">
    <source>
        <dbReference type="Proteomes" id="UP000054092"/>
    </source>
</evidence>
<evidence type="ECO:0008006" key="4">
    <source>
        <dbReference type="Google" id="ProtNLM"/>
    </source>
</evidence>
<dbReference type="PATRIC" id="fig|1184387.3.peg.2132"/>
<evidence type="ECO:0000313" key="2">
    <source>
        <dbReference type="EMBL" id="KUK78853.1"/>
    </source>
</evidence>
<organism evidence="2 3">
    <name type="scientific">Mesotoga prima</name>
    <dbReference type="NCBI Taxonomy" id="1184387"/>
    <lineage>
        <taxon>Bacteria</taxon>
        <taxon>Thermotogati</taxon>
        <taxon>Thermotogota</taxon>
        <taxon>Thermotogae</taxon>
        <taxon>Kosmotogales</taxon>
        <taxon>Kosmotogaceae</taxon>
        <taxon>Mesotoga</taxon>
    </lineage>
</organism>
<dbReference type="Pfam" id="PF06949">
    <property type="entry name" value="DUF1292"/>
    <property type="match status" value="1"/>
</dbReference>